<keyword evidence="7 11" id="KW-0274">FAD</keyword>
<dbReference type="STRING" id="458817.Shal_2846"/>
<keyword evidence="13" id="KW-0732">Signal</keyword>
<dbReference type="GO" id="GO:0016740">
    <property type="term" value="F:transferase activity"/>
    <property type="evidence" value="ECO:0007669"/>
    <property type="project" value="UniProtKB-UniRule"/>
</dbReference>
<evidence type="ECO:0000256" key="7">
    <source>
        <dbReference type="ARBA" id="ARBA00022827"/>
    </source>
</evidence>
<sequence>MRKLKIVCLMLLLLAHKVSAESSHIQIHGNTMGTTYSLTLDTADISLSELELQIAVEQELNKVNNGLSIFRAESEISKLNLNHGRQAIEISQQLWDVLAISKQVSQQTEGALDITLEPVIEFWGFGVKARDLKGKNRGQLEYARSKTGMDGYVLDNGMIVKVIPDLAINPSAVAKGYGVDRVANVLDDLGIANYLVEIGGELRAKGVAADGHFWNIAILRPEKFSMQIQEVVSLNNMAIATSGSYVNYLESGESQLSHIINPNTGMPVNNSVVSATVLHKQCAVADAFATALMVLDVERSLQIADSLGLAVMLIEQTDKGSVTHFSRGIFRYLPNKEP</sequence>
<evidence type="ECO:0000256" key="9">
    <source>
        <dbReference type="ARBA" id="ARBA00031306"/>
    </source>
</evidence>
<evidence type="ECO:0000256" key="6">
    <source>
        <dbReference type="ARBA" id="ARBA00022723"/>
    </source>
</evidence>
<name>B0TMN7_SHEHH</name>
<dbReference type="OrthoDB" id="9778595at2"/>
<dbReference type="KEGG" id="shl:Shal_2846"/>
<reference evidence="14" key="1">
    <citation type="submission" date="2008-01" db="EMBL/GenBank/DDBJ databases">
        <title>Complete sequence of Shewanella halifaxensis HAW-EB4.</title>
        <authorList>
            <consortium name="US DOE Joint Genome Institute"/>
            <person name="Copeland A."/>
            <person name="Lucas S."/>
            <person name="Lapidus A."/>
            <person name="Glavina del Rio T."/>
            <person name="Dalin E."/>
            <person name="Tice H."/>
            <person name="Bruce D."/>
            <person name="Goodwin L."/>
            <person name="Pitluck S."/>
            <person name="Sims D."/>
            <person name="Brettin T."/>
            <person name="Detter J.C."/>
            <person name="Han C."/>
            <person name="Kuske C.R."/>
            <person name="Schmutz J."/>
            <person name="Larimer F."/>
            <person name="Land M."/>
            <person name="Hauser L."/>
            <person name="Kyrpides N."/>
            <person name="Kim E."/>
            <person name="Zhao J.-S."/>
            <person name="Richardson P."/>
        </authorList>
    </citation>
    <scope>NUCLEOTIDE SEQUENCE [LARGE SCALE GENOMIC DNA]</scope>
    <source>
        <strain evidence="14">HAW-EB4</strain>
    </source>
</reference>
<dbReference type="EC" id="2.7.1.180" evidence="2 11"/>
<dbReference type="eggNOG" id="COG1477">
    <property type="taxonomic scope" value="Bacteria"/>
</dbReference>
<keyword evidence="8 11" id="KW-0460">Magnesium</keyword>
<feature type="binding site" evidence="12">
    <location>
        <position position="286"/>
    </location>
    <ligand>
        <name>Mg(2+)</name>
        <dbReference type="ChEBI" id="CHEBI:18420"/>
    </ligand>
</feature>
<gene>
    <name evidence="14" type="ordered locus">Shal_2846</name>
</gene>
<evidence type="ECO:0000313" key="15">
    <source>
        <dbReference type="Proteomes" id="UP000001317"/>
    </source>
</evidence>
<evidence type="ECO:0000256" key="13">
    <source>
        <dbReference type="SAM" id="SignalP"/>
    </source>
</evidence>
<dbReference type="AlphaFoldDB" id="B0TMN7"/>
<dbReference type="EMBL" id="CP000931">
    <property type="protein sequence ID" value="ABZ77397.1"/>
    <property type="molecule type" value="Genomic_DNA"/>
</dbReference>
<evidence type="ECO:0000256" key="4">
    <source>
        <dbReference type="ARBA" id="ARBA00022630"/>
    </source>
</evidence>
<proteinExistence type="inferred from homology"/>
<comment type="catalytic activity">
    <reaction evidence="10 11">
        <text>L-threonyl-[protein] + FAD = FMN-L-threonyl-[protein] + AMP + H(+)</text>
        <dbReference type="Rhea" id="RHEA:36847"/>
        <dbReference type="Rhea" id="RHEA-COMP:11060"/>
        <dbReference type="Rhea" id="RHEA-COMP:11061"/>
        <dbReference type="ChEBI" id="CHEBI:15378"/>
        <dbReference type="ChEBI" id="CHEBI:30013"/>
        <dbReference type="ChEBI" id="CHEBI:57692"/>
        <dbReference type="ChEBI" id="CHEBI:74257"/>
        <dbReference type="ChEBI" id="CHEBI:456215"/>
        <dbReference type="EC" id="2.7.1.180"/>
    </reaction>
</comment>
<evidence type="ECO:0000256" key="3">
    <source>
        <dbReference type="ARBA" id="ARBA00016337"/>
    </source>
</evidence>
<dbReference type="PIRSF" id="PIRSF006268">
    <property type="entry name" value="ApbE"/>
    <property type="match status" value="1"/>
</dbReference>
<keyword evidence="6 11" id="KW-0479">Metal-binding</keyword>
<evidence type="ECO:0000256" key="11">
    <source>
        <dbReference type="PIRNR" id="PIRNR006268"/>
    </source>
</evidence>
<dbReference type="InterPro" id="IPR024932">
    <property type="entry name" value="ApbE"/>
</dbReference>
<feature type="signal peptide" evidence="13">
    <location>
        <begin position="1"/>
        <end position="20"/>
    </location>
</feature>
<organism evidence="14 15">
    <name type="scientific">Shewanella halifaxensis (strain HAW-EB4)</name>
    <dbReference type="NCBI Taxonomy" id="458817"/>
    <lineage>
        <taxon>Bacteria</taxon>
        <taxon>Pseudomonadati</taxon>
        <taxon>Pseudomonadota</taxon>
        <taxon>Gammaproteobacteria</taxon>
        <taxon>Alteromonadales</taxon>
        <taxon>Shewanellaceae</taxon>
        <taxon>Shewanella</taxon>
    </lineage>
</organism>
<keyword evidence="4 11" id="KW-0285">Flavoprotein</keyword>
<keyword evidence="15" id="KW-1185">Reference proteome</keyword>
<accession>B0TMN7</accession>
<keyword evidence="14" id="KW-0449">Lipoprotein</keyword>
<evidence type="ECO:0000256" key="1">
    <source>
        <dbReference type="ARBA" id="ARBA00008282"/>
    </source>
</evidence>
<feature type="binding site" evidence="12">
    <location>
        <position position="290"/>
    </location>
    <ligand>
        <name>Mg(2+)</name>
        <dbReference type="ChEBI" id="CHEBI:18420"/>
    </ligand>
</feature>
<dbReference type="SUPFAM" id="SSF143631">
    <property type="entry name" value="ApbE-like"/>
    <property type="match status" value="1"/>
</dbReference>
<feature type="chain" id="PRO_5039948932" description="FAD:protein FMN transferase" evidence="13">
    <location>
        <begin position="21"/>
        <end position="338"/>
    </location>
</feature>
<dbReference type="Proteomes" id="UP000001317">
    <property type="component" value="Chromosome"/>
</dbReference>
<comment type="similarity">
    <text evidence="1 11">Belongs to the ApbE family.</text>
</comment>
<protein>
    <recommendedName>
        <fullName evidence="3 11">FAD:protein FMN transferase</fullName>
        <ecNumber evidence="2 11">2.7.1.180</ecNumber>
    </recommendedName>
    <alternativeName>
        <fullName evidence="9 11">Flavin transferase</fullName>
    </alternativeName>
</protein>
<dbReference type="PANTHER" id="PTHR30040">
    <property type="entry name" value="THIAMINE BIOSYNTHESIS LIPOPROTEIN APBE"/>
    <property type="match status" value="1"/>
</dbReference>
<dbReference type="PANTHER" id="PTHR30040:SF2">
    <property type="entry name" value="FAD:PROTEIN FMN TRANSFERASE"/>
    <property type="match status" value="1"/>
</dbReference>
<dbReference type="GO" id="GO:0046872">
    <property type="term" value="F:metal ion binding"/>
    <property type="evidence" value="ECO:0007669"/>
    <property type="project" value="UniProtKB-UniRule"/>
</dbReference>
<evidence type="ECO:0000256" key="2">
    <source>
        <dbReference type="ARBA" id="ARBA00011955"/>
    </source>
</evidence>
<evidence type="ECO:0000313" key="14">
    <source>
        <dbReference type="EMBL" id="ABZ77397.1"/>
    </source>
</evidence>
<dbReference type="Pfam" id="PF02424">
    <property type="entry name" value="ApbE"/>
    <property type="match status" value="1"/>
</dbReference>
<dbReference type="HOGENOM" id="CLU_044403_0_0_6"/>
<feature type="binding site" evidence="12">
    <location>
        <position position="172"/>
    </location>
    <ligand>
        <name>Mg(2+)</name>
        <dbReference type="ChEBI" id="CHEBI:18420"/>
    </ligand>
</feature>
<comment type="cofactor">
    <cofactor evidence="12">
        <name>Mg(2+)</name>
        <dbReference type="ChEBI" id="CHEBI:18420"/>
    </cofactor>
    <cofactor evidence="12">
        <name>Mn(2+)</name>
        <dbReference type="ChEBI" id="CHEBI:29035"/>
    </cofactor>
    <text evidence="12">Magnesium. Can also use manganese.</text>
</comment>
<dbReference type="Gene3D" id="3.10.520.10">
    <property type="entry name" value="ApbE-like domains"/>
    <property type="match status" value="1"/>
</dbReference>
<evidence type="ECO:0000256" key="5">
    <source>
        <dbReference type="ARBA" id="ARBA00022679"/>
    </source>
</evidence>
<evidence type="ECO:0000256" key="10">
    <source>
        <dbReference type="ARBA" id="ARBA00048540"/>
    </source>
</evidence>
<dbReference type="InterPro" id="IPR003374">
    <property type="entry name" value="ApbE-like_sf"/>
</dbReference>
<evidence type="ECO:0000256" key="8">
    <source>
        <dbReference type="ARBA" id="ARBA00022842"/>
    </source>
</evidence>
<evidence type="ECO:0000256" key="12">
    <source>
        <dbReference type="PIRSR" id="PIRSR006268-2"/>
    </source>
</evidence>
<keyword evidence="5 11" id="KW-0808">Transferase</keyword>